<dbReference type="RefSeq" id="WP_114089776.1">
    <property type="nucleotide sequence ID" value="NZ_JPWH01000019.1"/>
</dbReference>
<accession>A0A367WTK0</accession>
<proteinExistence type="predicted"/>
<evidence type="ECO:0000313" key="3">
    <source>
        <dbReference type="Proteomes" id="UP000252517"/>
    </source>
</evidence>
<keyword evidence="1" id="KW-0472">Membrane</keyword>
<comment type="caution">
    <text evidence="2">The sequence shown here is derived from an EMBL/GenBank/DDBJ whole genome shotgun (WGS) entry which is preliminary data.</text>
</comment>
<gene>
    <name evidence="2" type="ORF">TH25_19165</name>
</gene>
<name>A0A367WTK0_9PROT</name>
<dbReference type="Proteomes" id="UP000252517">
    <property type="component" value="Unassembled WGS sequence"/>
</dbReference>
<evidence type="ECO:0000256" key="1">
    <source>
        <dbReference type="SAM" id="Phobius"/>
    </source>
</evidence>
<protein>
    <submittedName>
        <fullName evidence="2">Uncharacterized protein</fullName>
    </submittedName>
</protein>
<sequence>MKRISAPLLLACGTVLGAVTAPIFVTDVLGYDRIIEWFPESLKFDWGSFLGGVIGGAVGIGLFMAQRHLDIREARRQRKTLIATVCNSISYAIKVNDGPDFSNIPDLKQSDAPGRLGMIAQCREITWRRRSISYKTFFNMLEEVSGYIEFIEASLTRLTAQLDAIPVDAYTPDWCVSRIVSLSALREDIYKRIIGVRAFCKSRDWSKFSDDERFDFVAQVEALLTAVGTMADITEDMASYIQNDKS</sequence>
<keyword evidence="1" id="KW-1133">Transmembrane helix</keyword>
<dbReference type="EMBL" id="JPWH01000019">
    <property type="protein sequence ID" value="RCK44784.1"/>
    <property type="molecule type" value="Genomic_DNA"/>
</dbReference>
<organism evidence="2 3">
    <name type="scientific">Thalassospira profundimaris</name>
    <dbReference type="NCBI Taxonomy" id="502049"/>
    <lineage>
        <taxon>Bacteria</taxon>
        <taxon>Pseudomonadati</taxon>
        <taxon>Pseudomonadota</taxon>
        <taxon>Alphaproteobacteria</taxon>
        <taxon>Rhodospirillales</taxon>
        <taxon>Thalassospiraceae</taxon>
        <taxon>Thalassospira</taxon>
    </lineage>
</organism>
<feature type="transmembrane region" description="Helical" evidence="1">
    <location>
        <begin position="46"/>
        <end position="65"/>
    </location>
</feature>
<evidence type="ECO:0000313" key="2">
    <source>
        <dbReference type="EMBL" id="RCK44784.1"/>
    </source>
</evidence>
<dbReference type="AlphaFoldDB" id="A0A367WTK0"/>
<reference evidence="2 3" key="1">
    <citation type="submission" date="2014-07" db="EMBL/GenBank/DDBJ databases">
        <title>Draft genome sequence of Thalassospira profundimaris S25-3-2.</title>
        <authorList>
            <person name="Lai Q."/>
            <person name="Shao Z."/>
        </authorList>
    </citation>
    <scope>NUCLEOTIDE SEQUENCE [LARGE SCALE GENOMIC DNA]</scope>
    <source>
        <strain evidence="2 3">S25-3-2</strain>
    </source>
</reference>
<keyword evidence="1" id="KW-0812">Transmembrane</keyword>